<dbReference type="PROSITE" id="PS50262">
    <property type="entry name" value="G_PROTEIN_RECEP_F1_2"/>
    <property type="match status" value="1"/>
</dbReference>
<reference evidence="10" key="1">
    <citation type="submission" date="2021-02" db="EMBL/GenBank/DDBJ databases">
        <authorList>
            <person name="Nowell W R."/>
        </authorList>
    </citation>
    <scope>NUCLEOTIDE SEQUENCE</scope>
</reference>
<dbReference type="InterPro" id="IPR017452">
    <property type="entry name" value="GPCR_Rhodpsn_7TM"/>
</dbReference>
<evidence type="ECO:0000256" key="8">
    <source>
        <dbReference type="SAM" id="Phobius"/>
    </source>
</evidence>
<keyword evidence="7" id="KW-0807">Transducer</keyword>
<accession>A0A813W7C4</accession>
<gene>
    <name evidence="10" type="ORF">XAT740_LOCUS5262</name>
</gene>
<dbReference type="InterPro" id="IPR000276">
    <property type="entry name" value="GPCR_Rhodpsn"/>
</dbReference>
<keyword evidence="11" id="KW-1185">Reference proteome</keyword>
<dbReference type="EMBL" id="CAJNOR010000225">
    <property type="protein sequence ID" value="CAF0846699.1"/>
    <property type="molecule type" value="Genomic_DNA"/>
</dbReference>
<keyword evidence="3 8" id="KW-1133">Transmembrane helix</keyword>
<dbReference type="SUPFAM" id="SSF81321">
    <property type="entry name" value="Family A G protein-coupled receptor-like"/>
    <property type="match status" value="1"/>
</dbReference>
<proteinExistence type="predicted"/>
<evidence type="ECO:0000313" key="10">
    <source>
        <dbReference type="EMBL" id="CAF0846699.1"/>
    </source>
</evidence>
<dbReference type="AlphaFoldDB" id="A0A813W7C4"/>
<evidence type="ECO:0000256" key="3">
    <source>
        <dbReference type="ARBA" id="ARBA00022989"/>
    </source>
</evidence>
<dbReference type="PANTHER" id="PTHR24243:SF230">
    <property type="entry name" value="G-PROTEIN COUPLED RECEPTORS FAMILY 1 PROFILE DOMAIN-CONTAINING PROTEIN"/>
    <property type="match status" value="1"/>
</dbReference>
<evidence type="ECO:0000256" key="6">
    <source>
        <dbReference type="ARBA" id="ARBA00023170"/>
    </source>
</evidence>
<evidence type="ECO:0000256" key="4">
    <source>
        <dbReference type="ARBA" id="ARBA00023040"/>
    </source>
</evidence>
<dbReference type="Proteomes" id="UP000663828">
    <property type="component" value="Unassembled WGS sequence"/>
</dbReference>
<keyword evidence="6" id="KW-0675">Receptor</keyword>
<dbReference type="PANTHER" id="PTHR24243">
    <property type="entry name" value="G-PROTEIN COUPLED RECEPTOR"/>
    <property type="match status" value="1"/>
</dbReference>
<feature type="transmembrane region" description="Helical" evidence="8">
    <location>
        <begin position="20"/>
        <end position="41"/>
    </location>
</feature>
<comment type="caution">
    <text evidence="10">The sequence shown here is derived from an EMBL/GenBank/DDBJ whole genome shotgun (WGS) entry which is preliminary data.</text>
</comment>
<dbReference type="GO" id="GO:0004930">
    <property type="term" value="F:G protein-coupled receptor activity"/>
    <property type="evidence" value="ECO:0007669"/>
    <property type="project" value="UniProtKB-KW"/>
</dbReference>
<sequence length="326" mass="37829">MANNDEYIERLNSISIQVNRYFAVLIFIFGSVGNILNCLVLSQQSLRSNPCAVLFLVSSFIDLISILVGLTPRILAGWNLDPTATIDWMCKLRTFITFSTRTMAIWLITLATLDRWMLSSPNHRRRKLSSLKNVKRGMYFCIILSILFYVHMFNCYEANRIDQPLKCYGTTIACRLATDIIYAIITIFLPSTLMIVFGILIVSNIRYLRMRTHRVSLRSRHSRTGQFKLKRTDHHLLRMLLVQVLLLIIFCIPQAIQKFYITFKLFLDVSERAEALNQFLYNIEVLLAFIASGMPFYLYTLSGGTVFREASKNLFKKLYRKFKCCS</sequence>
<feature type="transmembrane region" description="Helical" evidence="8">
    <location>
        <begin position="236"/>
        <end position="256"/>
    </location>
</feature>
<dbReference type="GO" id="GO:0005886">
    <property type="term" value="C:plasma membrane"/>
    <property type="evidence" value="ECO:0007669"/>
    <property type="project" value="TreeGrafter"/>
</dbReference>
<evidence type="ECO:0000256" key="1">
    <source>
        <dbReference type="ARBA" id="ARBA00004141"/>
    </source>
</evidence>
<keyword evidence="5 8" id="KW-0472">Membrane</keyword>
<evidence type="ECO:0000259" key="9">
    <source>
        <dbReference type="PROSITE" id="PS50262"/>
    </source>
</evidence>
<feature type="transmembrane region" description="Helical" evidence="8">
    <location>
        <begin position="285"/>
        <end position="307"/>
    </location>
</feature>
<protein>
    <recommendedName>
        <fullName evidence="9">G-protein coupled receptors family 1 profile domain-containing protein</fullName>
    </recommendedName>
</protein>
<keyword evidence="2 8" id="KW-0812">Transmembrane</keyword>
<evidence type="ECO:0000256" key="7">
    <source>
        <dbReference type="ARBA" id="ARBA00023224"/>
    </source>
</evidence>
<keyword evidence="4" id="KW-0297">G-protein coupled receptor</keyword>
<dbReference type="Gene3D" id="1.20.1070.10">
    <property type="entry name" value="Rhodopsin 7-helix transmembrane proteins"/>
    <property type="match status" value="1"/>
</dbReference>
<dbReference type="Pfam" id="PF00001">
    <property type="entry name" value="7tm_1"/>
    <property type="match status" value="1"/>
</dbReference>
<feature type="transmembrane region" description="Helical" evidence="8">
    <location>
        <begin position="137"/>
        <end position="154"/>
    </location>
</feature>
<feature type="transmembrane region" description="Helical" evidence="8">
    <location>
        <begin position="180"/>
        <end position="202"/>
    </location>
</feature>
<feature type="domain" description="G-protein coupled receptors family 1 profile" evidence="9">
    <location>
        <begin position="33"/>
        <end position="299"/>
    </location>
</feature>
<evidence type="ECO:0000256" key="5">
    <source>
        <dbReference type="ARBA" id="ARBA00023136"/>
    </source>
</evidence>
<evidence type="ECO:0000313" key="11">
    <source>
        <dbReference type="Proteomes" id="UP000663828"/>
    </source>
</evidence>
<comment type="subcellular location">
    <subcellularLocation>
        <location evidence="1">Membrane</location>
        <topology evidence="1">Multi-pass membrane protein</topology>
    </subcellularLocation>
</comment>
<evidence type="ECO:0000256" key="2">
    <source>
        <dbReference type="ARBA" id="ARBA00022692"/>
    </source>
</evidence>
<organism evidence="10 11">
    <name type="scientific">Adineta ricciae</name>
    <name type="common">Rotifer</name>
    <dbReference type="NCBI Taxonomy" id="249248"/>
    <lineage>
        <taxon>Eukaryota</taxon>
        <taxon>Metazoa</taxon>
        <taxon>Spiralia</taxon>
        <taxon>Gnathifera</taxon>
        <taxon>Rotifera</taxon>
        <taxon>Eurotatoria</taxon>
        <taxon>Bdelloidea</taxon>
        <taxon>Adinetida</taxon>
        <taxon>Adinetidae</taxon>
        <taxon>Adineta</taxon>
    </lineage>
</organism>
<name>A0A813W7C4_ADIRI</name>
<feature type="transmembrane region" description="Helical" evidence="8">
    <location>
        <begin position="95"/>
        <end position="116"/>
    </location>
</feature>
<feature type="transmembrane region" description="Helical" evidence="8">
    <location>
        <begin position="53"/>
        <end position="75"/>
    </location>
</feature>